<dbReference type="Proteomes" id="UP000271925">
    <property type="component" value="Unassembled WGS sequence"/>
</dbReference>
<dbReference type="PRINTS" id="PR00413">
    <property type="entry name" value="HADHALOGNASE"/>
</dbReference>
<accession>A0A3P1C2Q7</accession>
<dbReference type="SFLD" id="SFLDG01129">
    <property type="entry name" value="C1.5:_HAD__Beta-PGM__Phosphata"/>
    <property type="match status" value="1"/>
</dbReference>
<dbReference type="OrthoDB" id="9797415at2"/>
<dbReference type="InterPro" id="IPR023214">
    <property type="entry name" value="HAD_sf"/>
</dbReference>
<dbReference type="InterPro" id="IPR006439">
    <property type="entry name" value="HAD-SF_hydro_IA"/>
</dbReference>
<dbReference type="SUPFAM" id="SSF56784">
    <property type="entry name" value="HAD-like"/>
    <property type="match status" value="1"/>
</dbReference>
<proteinExistence type="predicted"/>
<dbReference type="RefSeq" id="WP_124872170.1">
    <property type="nucleotide sequence ID" value="NZ_RQJO01000007.1"/>
</dbReference>
<organism evidence="1 2">
    <name type="scientific">Larkinella rosea</name>
    <dbReference type="NCBI Taxonomy" id="2025312"/>
    <lineage>
        <taxon>Bacteria</taxon>
        <taxon>Pseudomonadati</taxon>
        <taxon>Bacteroidota</taxon>
        <taxon>Cytophagia</taxon>
        <taxon>Cytophagales</taxon>
        <taxon>Spirosomataceae</taxon>
        <taxon>Larkinella</taxon>
    </lineage>
</organism>
<dbReference type="PANTHER" id="PTHR43611">
    <property type="entry name" value="ALPHA-D-GLUCOSE 1-PHOSPHATE PHOSPHATASE"/>
    <property type="match status" value="1"/>
</dbReference>
<reference evidence="1 2" key="1">
    <citation type="submission" date="2018-11" db="EMBL/GenBank/DDBJ databases">
        <authorList>
            <person name="Zhou Z."/>
            <person name="Wang G."/>
        </authorList>
    </citation>
    <scope>NUCLEOTIDE SEQUENCE [LARGE SCALE GENOMIC DNA]</scope>
    <source>
        <strain evidence="1 2">KCTC52004</strain>
    </source>
</reference>
<dbReference type="Gene3D" id="3.40.50.1000">
    <property type="entry name" value="HAD superfamily/HAD-like"/>
    <property type="match status" value="1"/>
</dbReference>
<dbReference type="CDD" id="cd02603">
    <property type="entry name" value="HAD_sEH-N_like"/>
    <property type="match status" value="1"/>
</dbReference>
<evidence type="ECO:0000313" key="2">
    <source>
        <dbReference type="Proteomes" id="UP000271925"/>
    </source>
</evidence>
<dbReference type="EMBL" id="RQJO01000007">
    <property type="protein sequence ID" value="RRB07343.1"/>
    <property type="molecule type" value="Genomic_DNA"/>
</dbReference>
<keyword evidence="2" id="KW-1185">Reference proteome</keyword>
<gene>
    <name evidence="1" type="ORF">EHT25_06080</name>
</gene>
<dbReference type="PANTHER" id="PTHR43611:SF3">
    <property type="entry name" value="FLAVIN MONONUCLEOTIDE HYDROLASE 1, CHLOROPLATIC"/>
    <property type="match status" value="1"/>
</dbReference>
<evidence type="ECO:0000313" key="1">
    <source>
        <dbReference type="EMBL" id="RRB07343.1"/>
    </source>
</evidence>
<dbReference type="NCBIfam" id="TIGR01509">
    <property type="entry name" value="HAD-SF-IA-v3"/>
    <property type="match status" value="1"/>
</dbReference>
<dbReference type="InterPro" id="IPR036412">
    <property type="entry name" value="HAD-like_sf"/>
</dbReference>
<name>A0A3P1C2Q7_9BACT</name>
<comment type="caution">
    <text evidence="1">The sequence shown here is derived from an EMBL/GenBank/DDBJ whole genome shotgun (WGS) entry which is preliminary data.</text>
</comment>
<dbReference type="Gene3D" id="1.10.150.240">
    <property type="entry name" value="Putative phosphatase, domain 2"/>
    <property type="match status" value="1"/>
</dbReference>
<dbReference type="AlphaFoldDB" id="A0A3P1C2Q7"/>
<protein>
    <submittedName>
        <fullName evidence="1">HAD family phosphatase</fullName>
    </submittedName>
</protein>
<dbReference type="SFLD" id="SFLDS00003">
    <property type="entry name" value="Haloacid_Dehalogenase"/>
    <property type="match status" value="1"/>
</dbReference>
<sequence length="226" mass="25737">MAGVLKPEIKNIIFDLGDVIIPIDLRAPIRNFAVLSGLSETEVEALWREHGLIQQYETGLIDDDGFRQHVRQLLKKRSDAPEQWADEVIDTAWNTVLLDLPVERIARIRDLHGHYRLFLLSNTSPIHIGEVQRILSALGQPSLDELFERVYYSYEVQMAKPSREIYEHVLTTSGLKAEETLFLDDNPHNIQSAAQLGIHAVQVQPPLTILDYLRDESTNEDVPHSS</sequence>
<dbReference type="InterPro" id="IPR023198">
    <property type="entry name" value="PGP-like_dom2"/>
</dbReference>
<dbReference type="Pfam" id="PF00702">
    <property type="entry name" value="Hydrolase"/>
    <property type="match status" value="1"/>
</dbReference>